<dbReference type="Proteomes" id="UP000245768">
    <property type="component" value="Unassembled WGS sequence"/>
</dbReference>
<dbReference type="InterPro" id="IPR023395">
    <property type="entry name" value="MCP_dom_sf"/>
</dbReference>
<evidence type="ECO:0000256" key="9">
    <source>
        <dbReference type="PROSITE-ProRule" id="PRU00282"/>
    </source>
</evidence>
<dbReference type="Gene3D" id="1.50.40.10">
    <property type="entry name" value="Mitochondrial carrier domain"/>
    <property type="match status" value="2"/>
</dbReference>
<dbReference type="InterPro" id="IPR018108">
    <property type="entry name" value="MCP_transmembrane"/>
</dbReference>
<dbReference type="EMBL" id="KZ819634">
    <property type="protein sequence ID" value="PWN94384.1"/>
    <property type="molecule type" value="Genomic_DNA"/>
</dbReference>
<keyword evidence="6 11" id="KW-1133">Transmembrane helix</keyword>
<keyword evidence="7 9" id="KW-0472">Membrane</keyword>
<dbReference type="STRING" id="215250.A0A316Z019"/>
<evidence type="ECO:0000256" key="6">
    <source>
        <dbReference type="ARBA" id="ARBA00022989"/>
    </source>
</evidence>
<protein>
    <submittedName>
        <fullName evidence="12">Mitochondrial carrier</fullName>
    </submittedName>
</protein>
<evidence type="ECO:0000256" key="11">
    <source>
        <dbReference type="SAM" id="Phobius"/>
    </source>
</evidence>
<evidence type="ECO:0000256" key="3">
    <source>
        <dbReference type="ARBA" id="ARBA00022448"/>
    </source>
</evidence>
<feature type="repeat" description="Solcar" evidence="9">
    <location>
        <begin position="3"/>
        <end position="89"/>
    </location>
</feature>
<dbReference type="GO" id="GO:0015230">
    <property type="term" value="F:FAD transmembrane transporter activity"/>
    <property type="evidence" value="ECO:0007669"/>
    <property type="project" value="TreeGrafter"/>
</dbReference>
<evidence type="ECO:0000313" key="12">
    <source>
        <dbReference type="EMBL" id="PWN94384.1"/>
    </source>
</evidence>
<dbReference type="GO" id="GO:0044610">
    <property type="term" value="F:FMN transmembrane transporter activity"/>
    <property type="evidence" value="ECO:0007669"/>
    <property type="project" value="TreeGrafter"/>
</dbReference>
<reference evidence="12 13" key="1">
    <citation type="journal article" date="2018" name="Mol. Biol. Evol.">
        <title>Broad Genomic Sampling Reveals a Smut Pathogenic Ancestry of the Fungal Clade Ustilaginomycotina.</title>
        <authorList>
            <person name="Kijpornyongpan T."/>
            <person name="Mondo S.J."/>
            <person name="Barry K."/>
            <person name="Sandor L."/>
            <person name="Lee J."/>
            <person name="Lipzen A."/>
            <person name="Pangilinan J."/>
            <person name="LaButti K."/>
            <person name="Hainaut M."/>
            <person name="Henrissat B."/>
            <person name="Grigoriev I.V."/>
            <person name="Spatafora J.W."/>
            <person name="Aime M.C."/>
        </authorList>
    </citation>
    <scope>NUCLEOTIDE SEQUENCE [LARGE SCALE GENOMIC DNA]</scope>
    <source>
        <strain evidence="12 13">MCA 4198</strain>
    </source>
</reference>
<evidence type="ECO:0000256" key="10">
    <source>
        <dbReference type="RuleBase" id="RU000488"/>
    </source>
</evidence>
<dbReference type="InterPro" id="IPR052217">
    <property type="entry name" value="Mito/Peroxisomal_Carrier"/>
</dbReference>
<dbReference type="OrthoDB" id="2019556at2759"/>
<feature type="repeat" description="Solcar" evidence="9">
    <location>
        <begin position="231"/>
        <end position="315"/>
    </location>
</feature>
<comment type="subcellular location">
    <subcellularLocation>
        <location evidence="1">Peroxisome membrane</location>
        <topology evidence="1">Multi-pass membrane protein</topology>
    </subcellularLocation>
</comment>
<evidence type="ECO:0000256" key="2">
    <source>
        <dbReference type="ARBA" id="ARBA00006375"/>
    </source>
</evidence>
<dbReference type="GO" id="GO:0005347">
    <property type="term" value="F:ATP transmembrane transporter activity"/>
    <property type="evidence" value="ECO:0007669"/>
    <property type="project" value="TreeGrafter"/>
</dbReference>
<gene>
    <name evidence="12" type="ORF">FA10DRAFT_249129</name>
</gene>
<keyword evidence="5" id="KW-0677">Repeat</keyword>
<proteinExistence type="inferred from homology"/>
<dbReference type="AlphaFoldDB" id="A0A316Z019"/>
<keyword evidence="3 10" id="KW-0813">Transport</keyword>
<dbReference type="Pfam" id="PF00153">
    <property type="entry name" value="Mito_carr"/>
    <property type="match status" value="3"/>
</dbReference>
<evidence type="ECO:0000256" key="7">
    <source>
        <dbReference type="ARBA" id="ARBA00023136"/>
    </source>
</evidence>
<sequence length="333" mass="35438">MSNDSFIHACAGGLGGIVAMTATYPLMSISTRAAVESSKHPEESLITAAKRIVQQEGITGLYAGLNSSLIGVGVTNFVYYYFFEQSRDVILRSKRRLAAQAAQTEGAMIAAGGALSTLESMLAGAIAGSATTVISNPIWVISTRQTVRISRREEASSSSVTRGKDAQPVKKLSFLQTIQHVLKTDGPSAFWRGLGPALVLVINPILQYTAYERFRAAALESKKARGAVARLSDLEVFLLGALSKLVATGVTYPQIVIKSRQQSGGESKGNVWTAMTDIVNREGLAGLYRGITSKLLQSMLTAALLFLGKERIYNFTKTALAAPTVAAKASSAK</sequence>
<keyword evidence="8" id="KW-0576">Peroxisome</keyword>
<dbReference type="GeneID" id="37041437"/>
<evidence type="ECO:0000313" key="13">
    <source>
        <dbReference type="Proteomes" id="UP000245768"/>
    </source>
</evidence>
<dbReference type="GO" id="GO:0080122">
    <property type="term" value="F:AMP transmembrane transporter activity"/>
    <property type="evidence" value="ECO:0007669"/>
    <property type="project" value="TreeGrafter"/>
</dbReference>
<evidence type="ECO:0000256" key="4">
    <source>
        <dbReference type="ARBA" id="ARBA00022692"/>
    </source>
</evidence>
<dbReference type="PROSITE" id="PS50920">
    <property type="entry name" value="SOLCAR"/>
    <property type="match status" value="3"/>
</dbReference>
<evidence type="ECO:0000256" key="1">
    <source>
        <dbReference type="ARBA" id="ARBA00004585"/>
    </source>
</evidence>
<dbReference type="GO" id="GO:0015217">
    <property type="term" value="F:ADP transmembrane transporter activity"/>
    <property type="evidence" value="ECO:0007669"/>
    <property type="project" value="TreeGrafter"/>
</dbReference>
<accession>A0A316Z019</accession>
<dbReference type="RefSeq" id="XP_025381582.1">
    <property type="nucleotide sequence ID" value="XM_025519521.1"/>
</dbReference>
<dbReference type="GO" id="GO:0015228">
    <property type="term" value="F:coenzyme A transmembrane transporter activity"/>
    <property type="evidence" value="ECO:0007669"/>
    <property type="project" value="TreeGrafter"/>
</dbReference>
<dbReference type="PANTHER" id="PTHR45939">
    <property type="entry name" value="PEROXISOMAL MEMBRANE PROTEIN PMP34-RELATED"/>
    <property type="match status" value="1"/>
</dbReference>
<comment type="similarity">
    <text evidence="2 10">Belongs to the mitochondrial carrier (TC 2.A.29) family.</text>
</comment>
<evidence type="ECO:0000256" key="5">
    <source>
        <dbReference type="ARBA" id="ARBA00022737"/>
    </source>
</evidence>
<name>A0A316Z019_9BASI</name>
<keyword evidence="4 9" id="KW-0812">Transmembrane</keyword>
<evidence type="ECO:0000256" key="8">
    <source>
        <dbReference type="ARBA" id="ARBA00023140"/>
    </source>
</evidence>
<feature type="repeat" description="Solcar" evidence="9">
    <location>
        <begin position="115"/>
        <end position="217"/>
    </location>
</feature>
<keyword evidence="13" id="KW-1185">Reference proteome</keyword>
<organism evidence="12 13">
    <name type="scientific">Acaromyces ingoldii</name>
    <dbReference type="NCBI Taxonomy" id="215250"/>
    <lineage>
        <taxon>Eukaryota</taxon>
        <taxon>Fungi</taxon>
        <taxon>Dikarya</taxon>
        <taxon>Basidiomycota</taxon>
        <taxon>Ustilaginomycotina</taxon>
        <taxon>Exobasidiomycetes</taxon>
        <taxon>Exobasidiales</taxon>
        <taxon>Cryptobasidiaceae</taxon>
        <taxon>Acaromyces</taxon>
    </lineage>
</organism>
<dbReference type="GO" id="GO:0051724">
    <property type="term" value="F:NAD transmembrane transporter activity"/>
    <property type="evidence" value="ECO:0007669"/>
    <property type="project" value="TreeGrafter"/>
</dbReference>
<dbReference type="PANTHER" id="PTHR45939:SF5">
    <property type="entry name" value="PEROXISOMAL MEMBRANE PROTEIN PMP34"/>
    <property type="match status" value="1"/>
</dbReference>
<feature type="transmembrane region" description="Helical" evidence="11">
    <location>
        <begin position="121"/>
        <end position="142"/>
    </location>
</feature>
<dbReference type="GO" id="GO:0005778">
    <property type="term" value="C:peroxisomal membrane"/>
    <property type="evidence" value="ECO:0007669"/>
    <property type="project" value="UniProtKB-SubCell"/>
</dbReference>
<dbReference type="SUPFAM" id="SSF103506">
    <property type="entry name" value="Mitochondrial carrier"/>
    <property type="match status" value="1"/>
</dbReference>
<feature type="transmembrane region" description="Helical" evidence="11">
    <location>
        <begin position="6"/>
        <end position="27"/>
    </location>
</feature>
<dbReference type="InParanoid" id="A0A316Z019"/>
<feature type="transmembrane region" description="Helical" evidence="11">
    <location>
        <begin position="60"/>
        <end position="82"/>
    </location>
</feature>